<organism evidence="1">
    <name type="scientific">marine sediment metagenome</name>
    <dbReference type="NCBI Taxonomy" id="412755"/>
    <lineage>
        <taxon>unclassified sequences</taxon>
        <taxon>metagenomes</taxon>
        <taxon>ecological metagenomes</taxon>
    </lineage>
</organism>
<dbReference type="InterPro" id="IPR014997">
    <property type="entry name" value="DUF1847"/>
</dbReference>
<dbReference type="Pfam" id="PF08901">
    <property type="entry name" value="DUF1847"/>
    <property type="match status" value="1"/>
</dbReference>
<reference evidence="1" key="1">
    <citation type="journal article" date="2014" name="Front. Microbiol.">
        <title>High frequency of phylogenetically diverse reductive dehalogenase-homologous genes in deep subseafloor sedimentary metagenomes.</title>
        <authorList>
            <person name="Kawai M."/>
            <person name="Futagami T."/>
            <person name="Toyoda A."/>
            <person name="Takaki Y."/>
            <person name="Nishi S."/>
            <person name="Hori S."/>
            <person name="Arai W."/>
            <person name="Tsubouchi T."/>
            <person name="Morono Y."/>
            <person name="Uchiyama I."/>
            <person name="Ito T."/>
            <person name="Fujiyama A."/>
            <person name="Inagaki F."/>
            <person name="Takami H."/>
        </authorList>
    </citation>
    <scope>NUCLEOTIDE SEQUENCE</scope>
    <source>
        <strain evidence="1">Expedition CK06-06</strain>
    </source>
</reference>
<accession>X1QJT7</accession>
<dbReference type="EMBL" id="BARW01003580">
    <property type="protein sequence ID" value="GAI68757.1"/>
    <property type="molecule type" value="Genomic_DNA"/>
</dbReference>
<evidence type="ECO:0000313" key="1">
    <source>
        <dbReference type="EMBL" id="GAI68757.1"/>
    </source>
</evidence>
<proteinExistence type="predicted"/>
<comment type="caution">
    <text evidence="1">The sequence shown here is derived from an EMBL/GenBank/DDBJ whole genome shotgun (WGS) entry which is preliminary data.</text>
</comment>
<dbReference type="AlphaFoldDB" id="X1QJT7"/>
<evidence type="ECO:0008006" key="2">
    <source>
        <dbReference type="Google" id="ProtNLM"/>
    </source>
</evidence>
<gene>
    <name evidence="1" type="ORF">S12H4_09018</name>
</gene>
<protein>
    <recommendedName>
        <fullName evidence="2">DUF1847 domain-containing protein</fullName>
    </recommendedName>
</protein>
<name>X1QJT7_9ZZZZ</name>
<feature type="non-terminal residue" evidence="1">
    <location>
        <position position="1"/>
    </location>
</feature>
<sequence length="101" mass="11272">PEEYSMISKTGYTIGWITCNPVAQALLLNNSSTDMNVLVGLCVGHDITFTRLSEAPVTTLIAKDRSSPHNPAAVLFSHYGKEFFASELKNIRRLEMKKKKE</sequence>